<dbReference type="Gene3D" id="3.40.50.10140">
    <property type="entry name" value="Toll/interleukin-1 receptor homology (TIR) domain"/>
    <property type="match status" value="1"/>
</dbReference>
<evidence type="ECO:0000256" key="1">
    <source>
        <dbReference type="SAM" id="MobiDB-lite"/>
    </source>
</evidence>
<reference evidence="2 3" key="1">
    <citation type="submission" date="2023-08" db="EMBL/GenBank/DDBJ databases">
        <title>Phytohabitans sansha sp. nov., isolated from marine sediment.</title>
        <authorList>
            <person name="Zhao Y."/>
            <person name="Yi K."/>
        </authorList>
    </citation>
    <scope>NUCLEOTIDE SEQUENCE [LARGE SCALE GENOMIC DNA]</scope>
    <source>
        <strain evidence="2 3">ZYX-F-186</strain>
    </source>
</reference>
<dbReference type="InterPro" id="IPR047603">
    <property type="entry name" value="FxsC_N"/>
</dbReference>
<dbReference type="InterPro" id="IPR026367">
    <property type="entry name" value="FxsC_C"/>
</dbReference>
<proteinExistence type="predicted"/>
<dbReference type="Proteomes" id="UP001230908">
    <property type="component" value="Unassembled WGS sequence"/>
</dbReference>
<dbReference type="SUPFAM" id="SSF52200">
    <property type="entry name" value="Toll/Interleukin receptor TIR domain"/>
    <property type="match status" value="1"/>
</dbReference>
<dbReference type="RefSeq" id="WP_308710538.1">
    <property type="nucleotide sequence ID" value="NZ_JAVHUY010000002.1"/>
</dbReference>
<comment type="caution">
    <text evidence="2">The sequence shown here is derived from an EMBL/GenBank/DDBJ whole genome shotgun (WGS) entry which is preliminary data.</text>
</comment>
<dbReference type="InterPro" id="IPR035897">
    <property type="entry name" value="Toll_tir_struct_dom_sf"/>
</dbReference>
<evidence type="ECO:0000313" key="3">
    <source>
        <dbReference type="Proteomes" id="UP001230908"/>
    </source>
</evidence>
<protein>
    <submittedName>
        <fullName evidence="2">TIR-like protein FxsC</fullName>
    </submittedName>
</protein>
<feature type="region of interest" description="Disordered" evidence="1">
    <location>
        <begin position="369"/>
        <end position="389"/>
    </location>
</feature>
<keyword evidence="3" id="KW-1185">Reference proteome</keyword>
<evidence type="ECO:0000313" key="2">
    <source>
        <dbReference type="EMBL" id="MDQ7903252.1"/>
    </source>
</evidence>
<dbReference type="EMBL" id="JAVHUY010000002">
    <property type="protein sequence ID" value="MDQ7903252.1"/>
    <property type="molecule type" value="Genomic_DNA"/>
</dbReference>
<gene>
    <name evidence="2" type="ORF">RB614_01795</name>
</gene>
<dbReference type="NCBIfam" id="TIGR04276">
    <property type="entry name" value="FxsC_Cterm"/>
    <property type="match status" value="1"/>
</dbReference>
<feature type="compositionally biased region" description="Basic and acidic residues" evidence="1">
    <location>
        <begin position="377"/>
        <end position="389"/>
    </location>
</feature>
<dbReference type="NCBIfam" id="NF040588">
    <property type="entry name" value="FxsC_Nterm"/>
    <property type="match status" value="1"/>
</dbReference>
<accession>A0ABU0Z868</accession>
<organism evidence="2 3">
    <name type="scientific">Phytohabitans maris</name>
    <dbReference type="NCBI Taxonomy" id="3071409"/>
    <lineage>
        <taxon>Bacteria</taxon>
        <taxon>Bacillati</taxon>
        <taxon>Actinomycetota</taxon>
        <taxon>Actinomycetes</taxon>
        <taxon>Micromonosporales</taxon>
        <taxon>Micromonosporaceae</taxon>
    </lineage>
</organism>
<sequence length="389" mass="42572">MSPTKGTYFFLSYARAAPPTDNARTDTDTWVREFFRDLSQEVRQRARQQPGVEIGFLDLEVPPGSDSRAALAAALGAAQVFVPLYSPGYFGNSWSMREQESFRTRTAAAGSPSDRVIPVLWVPFPSWETKVEVERARELGTGIPEYAENGMRALRMLSYYDGPYQVVLERLAGRIVDLAERHPLAPSLAPDPHDDRLPVEREVAFEVTVLAPTKADLPPDRTGDSYGETSAQWRPFSTRQALPIAEDAASTAERLGLPTRIVSFTEAGGPVAGRPAVLLIDPWVIAGSGGAQALRTVAQDLPDWVVPLIVVNEDDAQHTARGEGLADEAAAILFAADARRPERVGQVSEFVRIMPSLVAKARRQYLKNAPVFPSDGKPTERARLTDPTP</sequence>
<name>A0ABU0Z868_9ACTN</name>